<dbReference type="InterPro" id="IPR027417">
    <property type="entry name" value="P-loop_NTPase"/>
</dbReference>
<dbReference type="SUPFAM" id="SSF50494">
    <property type="entry name" value="Trypsin-like serine proteases"/>
    <property type="match status" value="1"/>
</dbReference>
<feature type="compositionally biased region" description="Low complexity" evidence="2">
    <location>
        <begin position="1"/>
        <end position="15"/>
    </location>
</feature>
<evidence type="ECO:0000256" key="1">
    <source>
        <dbReference type="ARBA" id="ARBA00023026"/>
    </source>
</evidence>
<feature type="compositionally biased region" description="Low complexity" evidence="2">
    <location>
        <begin position="396"/>
        <end position="419"/>
    </location>
</feature>
<feature type="region of interest" description="Disordered" evidence="2">
    <location>
        <begin position="211"/>
        <end position="278"/>
    </location>
</feature>
<evidence type="ECO:0000313" key="3">
    <source>
        <dbReference type="EMBL" id="CAE0405717.1"/>
    </source>
</evidence>
<gene>
    <name evidence="3" type="ORF">ACOF00016_LOCUS3701</name>
</gene>
<feature type="compositionally biased region" description="Polar residues" evidence="2">
    <location>
        <begin position="310"/>
        <end position="328"/>
    </location>
</feature>
<evidence type="ECO:0000256" key="2">
    <source>
        <dbReference type="SAM" id="MobiDB-lite"/>
    </source>
</evidence>
<feature type="compositionally biased region" description="Low complexity" evidence="2">
    <location>
        <begin position="236"/>
        <end position="253"/>
    </location>
</feature>
<feature type="region of interest" description="Disordered" evidence="2">
    <location>
        <begin position="310"/>
        <end position="419"/>
    </location>
</feature>
<feature type="region of interest" description="Disordered" evidence="2">
    <location>
        <begin position="1"/>
        <end position="51"/>
    </location>
</feature>
<dbReference type="InterPro" id="IPR043504">
    <property type="entry name" value="Peptidase_S1_PA_chymotrypsin"/>
</dbReference>
<protein>
    <submittedName>
        <fullName evidence="3">Uncharacterized protein</fullName>
    </submittedName>
</protein>
<feature type="region of interest" description="Disordered" evidence="2">
    <location>
        <begin position="628"/>
        <end position="654"/>
    </location>
</feature>
<feature type="compositionally biased region" description="Acidic residues" evidence="2">
    <location>
        <begin position="689"/>
        <end position="699"/>
    </location>
</feature>
<dbReference type="EMBL" id="HBIM01004329">
    <property type="protein sequence ID" value="CAE0405717.1"/>
    <property type="molecule type" value="Transcribed_RNA"/>
</dbReference>
<proteinExistence type="predicted"/>
<dbReference type="Gene3D" id="2.40.10.10">
    <property type="entry name" value="Trypsin-like serine proteases"/>
    <property type="match status" value="2"/>
</dbReference>
<name>A0A7S3L1C1_9STRA</name>
<organism evidence="3">
    <name type="scientific">Amphora coffeiformis</name>
    <dbReference type="NCBI Taxonomy" id="265554"/>
    <lineage>
        <taxon>Eukaryota</taxon>
        <taxon>Sar</taxon>
        <taxon>Stramenopiles</taxon>
        <taxon>Ochrophyta</taxon>
        <taxon>Bacillariophyta</taxon>
        <taxon>Bacillariophyceae</taxon>
        <taxon>Bacillariophycidae</taxon>
        <taxon>Thalassiophysales</taxon>
        <taxon>Catenulaceae</taxon>
        <taxon>Amphora</taxon>
    </lineage>
</organism>
<keyword evidence="1" id="KW-0843">Virulence</keyword>
<dbReference type="Pfam" id="PF13365">
    <property type="entry name" value="Trypsin_2"/>
    <property type="match status" value="1"/>
</dbReference>
<feature type="region of interest" description="Disordered" evidence="2">
    <location>
        <begin position="685"/>
        <end position="712"/>
    </location>
</feature>
<dbReference type="InterPro" id="IPR009003">
    <property type="entry name" value="Peptidase_S1_PA"/>
</dbReference>
<dbReference type="Gene3D" id="3.40.50.300">
    <property type="entry name" value="P-loop containing nucleotide triphosphate hydrolases"/>
    <property type="match status" value="1"/>
</dbReference>
<feature type="compositionally biased region" description="Basic and acidic residues" evidence="2">
    <location>
        <begin position="700"/>
        <end position="712"/>
    </location>
</feature>
<accession>A0A7S3L1C1</accession>
<feature type="compositionally biased region" description="Polar residues" evidence="2">
    <location>
        <begin position="385"/>
        <end position="395"/>
    </location>
</feature>
<feature type="compositionally biased region" description="Polar residues" evidence="2">
    <location>
        <begin position="19"/>
        <end position="39"/>
    </location>
</feature>
<sequence>MEIATSSSSPTSLPANDDTYLSSTESLPSAMTPSTDNNNGEGGPLLLREWSDPPVAPAVVVETTPDDNRPISRLATHFSAAYPVANLVRDFVRTGLDQMMLPTTTAATSADEPPNLSIRSEPAAYTASAQARASAAEASQDPYTVSARTIDELESEGQEYIIVDGDLIAVPSHAIDHYDDEDEPPLRKKACRKGRMHRGFRKVRKFFARKKNFKQNENQMYPLPSHSGDEEEEDQQFYAQHHQNQQQQQQQHQQQDDESILRGHKSPPTSPRASFSAAGAAAIEPMTALEIPSREHPVAAAAAAKATNFRRQASLGETSTHSATSTSPNRKDRRKSKVSWKKQPSPANNKTSNRRFGNRKKDDSTAVAEAAANVDHEDDRKPRSRPSSWNDPNTYSTSSEAFSSASGLSEPFSSSIPPTAAAAASTTPLMPAMAPIHEALDSGREQSVTASLIGTADEPSVLEAGIVLPAAEAYIEGYYDREFEEKLKGEDAIPASLVPTDTDYKVDKEHAPDVEAMLRRAEQEAITDLDTTDPLSTHGSRHGRGKTAGVSVPLSQACPSDELVHNDNLKVVLVGSAGVDKSSLARAIRQSAKKPRKRTTLGVEVHTWTASDIRFHLWDVQGATQPNNSCGGFGSPGFAERGQGNSQSASAPNFGAHPGTQSLFFSSQSLYLLVWDLACNNPHTHPVLEDDSDDEDDGNEWSREEANKQADRALQEDIENRVLSWVDRIARRGPRSAILPVALIPDEMKSAEAQRRCDRLYELLEARMAWYEDNERAPNVVLDDSKNILCVNYSQNYGIEQLQETMVAIATDTSSSVFTHVGTPVPNGVVDVLDLVKRVKDDHKLIWLDHIIGELGSSVPVDDVINALHFLSSIGEILYFGTEEDDVLSQFVVLSRKWLVSAISCILRNDLKRELTETRRFMNMQCIYSEQQFVENDATRTLGGGTASSCPLLSGEDAKMLWQSMSFMREAADRYWQLNESSASAPTMFYFLERLLVNCGILLPLGMSNYGAGAGVERDEVFFVPSLLTQNDPGDVRDIWTYRSSESWTTTLCHSWLFRDGAPSDLFEHLTVTLLKDAYDFTKSADKGLNPREPPQRSQTVPLGHASMQNFIEEHDQQAIGSVRIQQVVCWHSSLLLKIATVFPSSENQELRESSVEIFVTIVDQNSRYCVASDAMRANMQRVIVSGRGPIGHNGRKLFKGGYRAVIDSVQKTVDMFNNVNMQVICPNCLANQDPRKASTWSYEEVLASSQERNDSTIVCRRGHRIKSNLLTGRDIEGHLPDLLPGPPAPKSVSEILPSVVLVGLWDGDKKRIRNVGSGFIADKKHGLIVTAGHVLFDLAEGKNYGAPYFGMENAKVVIGIIPKDGKDKAVFRYFAEIVADDVRSNVDACVLRITTKMENDVDDEGSGCASQAEVALDQSKLKEENLVRLKMETDFQLEESIRIIGFNQGGEGVFEPGSHILRSPDFSKGYICRMFTAALSDDSDSDSDSESNTFSPREEIVAMCPTISGHSGGPCVNGDGMVIGILSRADPVDRNRCYLVPSTQLKALIKRARNVCSRPFYPAQRPTKLGRISSL</sequence>
<feature type="compositionally biased region" description="Basic residues" evidence="2">
    <location>
        <begin position="331"/>
        <end position="340"/>
    </location>
</feature>
<reference evidence="3" key="1">
    <citation type="submission" date="2021-01" db="EMBL/GenBank/DDBJ databases">
        <authorList>
            <person name="Corre E."/>
            <person name="Pelletier E."/>
            <person name="Niang G."/>
            <person name="Scheremetjew M."/>
            <person name="Finn R."/>
            <person name="Kale V."/>
            <person name="Holt S."/>
            <person name="Cochrane G."/>
            <person name="Meng A."/>
            <person name="Brown T."/>
            <person name="Cohen L."/>
        </authorList>
    </citation>
    <scope>NUCLEOTIDE SEQUENCE</scope>
    <source>
        <strain evidence="3">CCMP127</strain>
    </source>
</reference>
<dbReference type="SUPFAM" id="SSF52540">
    <property type="entry name" value="P-loop containing nucleoside triphosphate hydrolases"/>
    <property type="match status" value="1"/>
</dbReference>